<dbReference type="InterPro" id="IPR000719">
    <property type="entry name" value="Prot_kinase_dom"/>
</dbReference>
<feature type="compositionally biased region" description="Low complexity" evidence="7">
    <location>
        <begin position="335"/>
        <end position="354"/>
    </location>
</feature>
<dbReference type="PANTHER" id="PTHR43289">
    <property type="entry name" value="MITOGEN-ACTIVATED PROTEIN KINASE KINASE KINASE 20-RELATED"/>
    <property type="match status" value="1"/>
</dbReference>
<dbReference type="EC" id="2.7.11.1" evidence="1"/>
<accession>A0ABP8J4D0</accession>
<keyword evidence="6" id="KW-0067">ATP-binding</keyword>
<dbReference type="Pfam" id="PF00069">
    <property type="entry name" value="Pkinase"/>
    <property type="match status" value="1"/>
</dbReference>
<feature type="compositionally biased region" description="Pro residues" evidence="7">
    <location>
        <begin position="301"/>
        <end position="310"/>
    </location>
</feature>
<dbReference type="PROSITE" id="PS50011">
    <property type="entry name" value="PROTEIN_KINASE_DOM"/>
    <property type="match status" value="1"/>
</dbReference>
<dbReference type="Proteomes" id="UP001500635">
    <property type="component" value="Unassembled WGS sequence"/>
</dbReference>
<evidence type="ECO:0000313" key="10">
    <source>
        <dbReference type="EMBL" id="GAA4384813.1"/>
    </source>
</evidence>
<dbReference type="CDD" id="cd14014">
    <property type="entry name" value="STKc_PknB_like"/>
    <property type="match status" value="1"/>
</dbReference>
<dbReference type="SUPFAM" id="SSF56112">
    <property type="entry name" value="Protein kinase-like (PK-like)"/>
    <property type="match status" value="1"/>
</dbReference>
<dbReference type="SMART" id="SM00220">
    <property type="entry name" value="S_TKc"/>
    <property type="match status" value="1"/>
</dbReference>
<evidence type="ECO:0000256" key="5">
    <source>
        <dbReference type="ARBA" id="ARBA00022777"/>
    </source>
</evidence>
<feature type="compositionally biased region" description="Low complexity" evidence="7">
    <location>
        <begin position="311"/>
        <end position="322"/>
    </location>
</feature>
<evidence type="ECO:0000313" key="11">
    <source>
        <dbReference type="Proteomes" id="UP001500635"/>
    </source>
</evidence>
<dbReference type="Gene3D" id="3.30.200.20">
    <property type="entry name" value="Phosphorylase Kinase, domain 1"/>
    <property type="match status" value="1"/>
</dbReference>
<sequence>MTDGDQLAPGTDVSGYRVVRLLGSGGMGEVYLVEHPRLPRRDALKLLSRRVSGDAEFRERLVGESDILARLHHRNIIRVYDRGEFDGRLWITMEYIDGVDVGALLTNGPLRVDQVIAVADGVAAALDYAWTRHRVVHRDVKPANILVSLGADGAVEEVSLADFGIARAAGVAADGAGAPGTVGSGSSGSGSGVTAGTFAYLAPEVFDDHVTDVRTDEYALACTVFEMLTGRRLFTSRTAAALMRDHLLAPPPSVSAVSRLVPPTVDVVLARALAKRPEQRYPTCAQFSADLRAALRTGPAPTLPAPPHPAHPTAGAGVAPAWPSSAQVPQVQPFAARPAAPQYQAPPAQQHPAPSGRQQASRLPALAISVAVAASIAVIALIVVLLVG</sequence>
<comment type="caution">
    <text evidence="10">The sequence shown here is derived from an EMBL/GenBank/DDBJ whole genome shotgun (WGS) entry which is preliminary data.</text>
</comment>
<keyword evidence="8" id="KW-0812">Transmembrane</keyword>
<proteinExistence type="predicted"/>
<dbReference type="PANTHER" id="PTHR43289:SF6">
    <property type="entry name" value="SERINE_THREONINE-PROTEIN KINASE NEKL-3"/>
    <property type="match status" value="1"/>
</dbReference>
<feature type="region of interest" description="Disordered" evidence="7">
    <location>
        <begin position="335"/>
        <end position="358"/>
    </location>
</feature>
<evidence type="ECO:0000256" key="6">
    <source>
        <dbReference type="ARBA" id="ARBA00022840"/>
    </source>
</evidence>
<dbReference type="RefSeq" id="WP_344990543.1">
    <property type="nucleotide sequence ID" value="NZ_BAABFR010000005.1"/>
</dbReference>
<keyword evidence="8" id="KW-1133">Transmembrane helix</keyword>
<keyword evidence="11" id="KW-1185">Reference proteome</keyword>
<dbReference type="Gene3D" id="1.10.510.10">
    <property type="entry name" value="Transferase(Phosphotransferase) domain 1"/>
    <property type="match status" value="1"/>
</dbReference>
<feature type="transmembrane region" description="Helical" evidence="8">
    <location>
        <begin position="365"/>
        <end position="387"/>
    </location>
</feature>
<dbReference type="InterPro" id="IPR008271">
    <property type="entry name" value="Ser/Thr_kinase_AS"/>
</dbReference>
<organism evidence="10 11">
    <name type="scientific">Tsukamurella soli</name>
    <dbReference type="NCBI Taxonomy" id="644556"/>
    <lineage>
        <taxon>Bacteria</taxon>
        <taxon>Bacillati</taxon>
        <taxon>Actinomycetota</taxon>
        <taxon>Actinomycetes</taxon>
        <taxon>Mycobacteriales</taxon>
        <taxon>Tsukamurellaceae</taxon>
        <taxon>Tsukamurella</taxon>
    </lineage>
</organism>
<evidence type="ECO:0000256" key="4">
    <source>
        <dbReference type="ARBA" id="ARBA00022741"/>
    </source>
</evidence>
<feature type="domain" description="Protein kinase" evidence="9">
    <location>
        <begin position="16"/>
        <end position="295"/>
    </location>
</feature>
<dbReference type="PROSITE" id="PS00108">
    <property type="entry name" value="PROTEIN_KINASE_ST"/>
    <property type="match status" value="1"/>
</dbReference>
<feature type="region of interest" description="Disordered" evidence="7">
    <location>
        <begin position="297"/>
        <end position="322"/>
    </location>
</feature>
<evidence type="ECO:0000256" key="3">
    <source>
        <dbReference type="ARBA" id="ARBA00022679"/>
    </source>
</evidence>
<name>A0ABP8J4D0_9ACTN</name>
<evidence type="ECO:0000256" key="1">
    <source>
        <dbReference type="ARBA" id="ARBA00012513"/>
    </source>
</evidence>
<dbReference type="InterPro" id="IPR011009">
    <property type="entry name" value="Kinase-like_dom_sf"/>
</dbReference>
<protein>
    <recommendedName>
        <fullName evidence="1">non-specific serine/threonine protein kinase</fullName>
        <ecNumber evidence="1">2.7.11.1</ecNumber>
    </recommendedName>
</protein>
<keyword evidence="3" id="KW-0808">Transferase</keyword>
<keyword evidence="5" id="KW-0418">Kinase</keyword>
<keyword evidence="8" id="KW-0472">Membrane</keyword>
<gene>
    <name evidence="10" type="ORF">GCM10023147_05770</name>
</gene>
<evidence type="ECO:0000256" key="8">
    <source>
        <dbReference type="SAM" id="Phobius"/>
    </source>
</evidence>
<reference evidence="11" key="1">
    <citation type="journal article" date="2019" name="Int. J. Syst. Evol. Microbiol.">
        <title>The Global Catalogue of Microorganisms (GCM) 10K type strain sequencing project: providing services to taxonomists for standard genome sequencing and annotation.</title>
        <authorList>
            <consortium name="The Broad Institute Genomics Platform"/>
            <consortium name="The Broad Institute Genome Sequencing Center for Infectious Disease"/>
            <person name="Wu L."/>
            <person name="Ma J."/>
        </authorList>
    </citation>
    <scope>NUCLEOTIDE SEQUENCE [LARGE SCALE GENOMIC DNA]</scope>
    <source>
        <strain evidence="11">JCM 17688</strain>
    </source>
</reference>
<keyword evidence="2" id="KW-0723">Serine/threonine-protein kinase</keyword>
<evidence type="ECO:0000256" key="7">
    <source>
        <dbReference type="SAM" id="MobiDB-lite"/>
    </source>
</evidence>
<keyword evidence="4" id="KW-0547">Nucleotide-binding</keyword>
<dbReference type="EMBL" id="BAABFR010000005">
    <property type="protein sequence ID" value="GAA4384813.1"/>
    <property type="molecule type" value="Genomic_DNA"/>
</dbReference>
<evidence type="ECO:0000259" key="9">
    <source>
        <dbReference type="PROSITE" id="PS50011"/>
    </source>
</evidence>
<evidence type="ECO:0000256" key="2">
    <source>
        <dbReference type="ARBA" id="ARBA00022527"/>
    </source>
</evidence>